<dbReference type="PIRSF" id="PIRSF016719">
    <property type="entry name" value="UCP016719"/>
    <property type="match status" value="1"/>
</dbReference>
<sequence>MRRYPVLSGVDRLHTVDDLLRDRRVGLMTNPTGVDHQLNSTIDLVHQRYRLTALFAVEHGIRGDAQAGAKVETTVDPATGVTVYSAYGANDRFTQEMLDAFDVLVFDMQDVGARFYTYLYSLSYAMEACARGRKEIVVLDRVNPLGGLKRTGTILDLRFSSFVGDYELPTQYALTIGEYARYVQDYLHLDVKLTVVPLQGWSREMYLDDTDLPWVAPSPNCPDLAASLCYTGTCVFEGTNCSEGRGTTLPFQVIGAPYIDGAALEKEMNALDLPGLRFRRTTFCPAFSKHQGKLCHGVQMHILDRERCDAFAGGLLLMDVIRRRYPEEFAFIRWSEEAPYAVDKLLGTDVYRTGAMTAEALIESSREPVRRFGQRAEKYLLY</sequence>
<feature type="domain" description="Peptidoglycan beta-N-acetylmuramidase NamZ C-terminal" evidence="2">
    <location>
        <begin position="228"/>
        <end position="382"/>
    </location>
</feature>
<dbReference type="Proteomes" id="UP000886819">
    <property type="component" value="Unassembled WGS sequence"/>
</dbReference>
<dbReference type="PANTHER" id="PTHR42915">
    <property type="entry name" value="HYPOTHETICAL 460 KDA PROTEIN IN FEUA-SIGW INTERGENIC REGION [PRECURSOR]"/>
    <property type="match status" value="1"/>
</dbReference>
<dbReference type="InterPro" id="IPR048502">
    <property type="entry name" value="NamZ_N"/>
</dbReference>
<evidence type="ECO:0000259" key="2">
    <source>
        <dbReference type="Pfam" id="PF20732"/>
    </source>
</evidence>
<reference evidence="3" key="1">
    <citation type="submission" date="2020-10" db="EMBL/GenBank/DDBJ databases">
        <authorList>
            <person name="Gilroy R."/>
        </authorList>
    </citation>
    <scope>NUCLEOTIDE SEQUENCE</scope>
    <source>
        <strain evidence="3">ChiHile30-977</strain>
    </source>
</reference>
<dbReference type="Pfam" id="PF07075">
    <property type="entry name" value="NamZ_N"/>
    <property type="match status" value="1"/>
</dbReference>
<organism evidence="3 4">
    <name type="scientific">Candidatus Avichristensenella intestinipullorum</name>
    <dbReference type="NCBI Taxonomy" id="2840693"/>
    <lineage>
        <taxon>Bacteria</taxon>
        <taxon>Bacillati</taxon>
        <taxon>Bacillota</taxon>
        <taxon>Clostridia</taxon>
        <taxon>Candidatus Avichristensenella</taxon>
    </lineage>
</organism>
<dbReference type="Gene3D" id="3.90.1150.140">
    <property type="match status" value="1"/>
</dbReference>
<name>A0A9D1CJR5_9FIRM</name>
<dbReference type="InterPro" id="IPR008302">
    <property type="entry name" value="NamZ"/>
</dbReference>
<dbReference type="Pfam" id="PF20732">
    <property type="entry name" value="NamZ_C"/>
    <property type="match status" value="1"/>
</dbReference>
<dbReference type="Gene3D" id="3.40.50.12170">
    <property type="entry name" value="Uncharacterised protein PF07075, DUF1343"/>
    <property type="match status" value="1"/>
</dbReference>
<comment type="caution">
    <text evidence="3">The sequence shown here is derived from an EMBL/GenBank/DDBJ whole genome shotgun (WGS) entry which is preliminary data.</text>
</comment>
<evidence type="ECO:0000313" key="3">
    <source>
        <dbReference type="EMBL" id="HIQ64085.1"/>
    </source>
</evidence>
<accession>A0A9D1CJR5</accession>
<protein>
    <submittedName>
        <fullName evidence="3">DUF1343 domain-containing protein</fullName>
    </submittedName>
</protein>
<feature type="domain" description="Peptidoglycan beta-N-acetylmuramidase NamZ N-terminal" evidence="1">
    <location>
        <begin position="25"/>
        <end position="224"/>
    </location>
</feature>
<dbReference type="PANTHER" id="PTHR42915:SF1">
    <property type="entry name" value="PEPTIDOGLYCAN BETA-N-ACETYLMURAMIDASE NAMZ"/>
    <property type="match status" value="1"/>
</dbReference>
<dbReference type="AlphaFoldDB" id="A0A9D1CJR5"/>
<dbReference type="GO" id="GO:0033922">
    <property type="term" value="F:peptidoglycan beta-N-acetylmuramidase activity"/>
    <property type="evidence" value="ECO:0007669"/>
    <property type="project" value="InterPro"/>
</dbReference>
<proteinExistence type="predicted"/>
<evidence type="ECO:0000313" key="4">
    <source>
        <dbReference type="Proteomes" id="UP000886819"/>
    </source>
</evidence>
<dbReference type="InterPro" id="IPR048503">
    <property type="entry name" value="NamZ_C"/>
</dbReference>
<evidence type="ECO:0000259" key="1">
    <source>
        <dbReference type="Pfam" id="PF07075"/>
    </source>
</evidence>
<dbReference type="EMBL" id="DVFI01000151">
    <property type="protein sequence ID" value="HIQ64085.1"/>
    <property type="molecule type" value="Genomic_DNA"/>
</dbReference>
<gene>
    <name evidence="3" type="ORF">IAA66_10985</name>
</gene>
<reference evidence="3" key="2">
    <citation type="journal article" date="2021" name="PeerJ">
        <title>Extensive microbial diversity within the chicken gut microbiome revealed by metagenomics and culture.</title>
        <authorList>
            <person name="Gilroy R."/>
            <person name="Ravi A."/>
            <person name="Getino M."/>
            <person name="Pursley I."/>
            <person name="Horton D.L."/>
            <person name="Alikhan N.F."/>
            <person name="Baker D."/>
            <person name="Gharbi K."/>
            <person name="Hall N."/>
            <person name="Watson M."/>
            <person name="Adriaenssens E.M."/>
            <person name="Foster-Nyarko E."/>
            <person name="Jarju S."/>
            <person name="Secka A."/>
            <person name="Antonio M."/>
            <person name="Oren A."/>
            <person name="Chaudhuri R.R."/>
            <person name="La Ragione R."/>
            <person name="Hildebrand F."/>
            <person name="Pallen M.J."/>
        </authorList>
    </citation>
    <scope>NUCLEOTIDE SEQUENCE</scope>
    <source>
        <strain evidence="3">ChiHile30-977</strain>
    </source>
</reference>